<dbReference type="PANTHER" id="PTHR17490">
    <property type="entry name" value="SUA5"/>
    <property type="match status" value="1"/>
</dbReference>
<feature type="binding site" evidence="14">
    <location>
        <position position="27"/>
    </location>
    <ligand>
        <name>L-threonine</name>
        <dbReference type="ChEBI" id="CHEBI:57926"/>
    </ligand>
</feature>
<evidence type="ECO:0000256" key="11">
    <source>
        <dbReference type="ARBA" id="ARBA00029774"/>
    </source>
</evidence>
<organism evidence="16 17">
    <name type="scientific">Algoriphagus kandeliae</name>
    <dbReference type="NCBI Taxonomy" id="2562278"/>
    <lineage>
        <taxon>Bacteria</taxon>
        <taxon>Pseudomonadati</taxon>
        <taxon>Bacteroidota</taxon>
        <taxon>Cytophagia</taxon>
        <taxon>Cytophagales</taxon>
        <taxon>Cyclobacteriaceae</taxon>
        <taxon>Algoriphagus</taxon>
    </lineage>
</organism>
<evidence type="ECO:0000256" key="2">
    <source>
        <dbReference type="ARBA" id="ARBA00007663"/>
    </source>
</evidence>
<feature type="binding site" evidence="14">
    <location>
        <position position="113"/>
    </location>
    <ligand>
        <name>L-threonine</name>
        <dbReference type="ChEBI" id="CHEBI:57926"/>
    </ligand>
</feature>
<comment type="caution">
    <text evidence="16">The sequence shown here is derived from an EMBL/GenBank/DDBJ whole genome shotgun (WGS) entry which is preliminary data.</text>
</comment>
<evidence type="ECO:0000256" key="12">
    <source>
        <dbReference type="ARBA" id="ARBA00048366"/>
    </source>
</evidence>
<dbReference type="Proteomes" id="UP000297647">
    <property type="component" value="Unassembled WGS sequence"/>
</dbReference>
<evidence type="ECO:0000256" key="14">
    <source>
        <dbReference type="PIRSR" id="PIRSR004930-1"/>
    </source>
</evidence>
<evidence type="ECO:0000256" key="1">
    <source>
        <dbReference type="ARBA" id="ARBA00004496"/>
    </source>
</evidence>
<evidence type="ECO:0000256" key="8">
    <source>
        <dbReference type="ARBA" id="ARBA00022695"/>
    </source>
</evidence>
<comment type="catalytic activity">
    <reaction evidence="12 13">
        <text>L-threonine + hydrogencarbonate + ATP = L-threonylcarbamoyladenylate + diphosphate + H2O</text>
        <dbReference type="Rhea" id="RHEA:36407"/>
        <dbReference type="ChEBI" id="CHEBI:15377"/>
        <dbReference type="ChEBI" id="CHEBI:17544"/>
        <dbReference type="ChEBI" id="CHEBI:30616"/>
        <dbReference type="ChEBI" id="CHEBI:33019"/>
        <dbReference type="ChEBI" id="CHEBI:57926"/>
        <dbReference type="ChEBI" id="CHEBI:73682"/>
        <dbReference type="EC" id="2.7.7.87"/>
    </reaction>
</comment>
<dbReference type="GO" id="GO:0000049">
    <property type="term" value="F:tRNA binding"/>
    <property type="evidence" value="ECO:0007669"/>
    <property type="project" value="TreeGrafter"/>
</dbReference>
<dbReference type="EMBL" id="SPSB01000004">
    <property type="protein sequence ID" value="TFV93319.1"/>
    <property type="molecule type" value="Genomic_DNA"/>
</dbReference>
<dbReference type="PROSITE" id="PS51163">
    <property type="entry name" value="YRDC"/>
    <property type="match status" value="1"/>
</dbReference>
<keyword evidence="7 13" id="KW-0819">tRNA processing</keyword>
<proteinExistence type="inferred from homology"/>
<dbReference type="AlphaFoldDB" id="A0A4Y9QKV6"/>
<feature type="domain" description="YrdC-like" evidence="15">
    <location>
        <begin position="5"/>
        <end position="191"/>
    </location>
</feature>
<feature type="binding site" evidence="14">
    <location>
        <position position="59"/>
    </location>
    <ligand>
        <name>ATP</name>
        <dbReference type="ChEBI" id="CHEBI:30616"/>
    </ligand>
</feature>
<dbReference type="FunFam" id="3.90.870.10:FF:000009">
    <property type="entry name" value="Threonylcarbamoyl-AMP synthase, putative"/>
    <property type="match status" value="1"/>
</dbReference>
<feature type="binding site" evidence="14">
    <location>
        <position position="143"/>
    </location>
    <ligand>
        <name>ATP</name>
        <dbReference type="ChEBI" id="CHEBI:30616"/>
    </ligand>
</feature>
<name>A0A4Y9QKV6_9BACT</name>
<dbReference type="PIRSF" id="PIRSF004930">
    <property type="entry name" value="Tln_factor_SUA5"/>
    <property type="match status" value="1"/>
</dbReference>
<evidence type="ECO:0000256" key="9">
    <source>
        <dbReference type="ARBA" id="ARBA00022741"/>
    </source>
</evidence>
<feature type="binding site" evidence="14">
    <location>
        <position position="135"/>
    </location>
    <ligand>
        <name>ATP</name>
        <dbReference type="ChEBI" id="CHEBI:30616"/>
    </ligand>
</feature>
<dbReference type="Pfam" id="PF03481">
    <property type="entry name" value="Sua5_C"/>
    <property type="match status" value="1"/>
</dbReference>
<dbReference type="GO" id="GO:0061710">
    <property type="term" value="F:L-threonylcarbamoyladenylate synthase"/>
    <property type="evidence" value="ECO:0007669"/>
    <property type="project" value="UniProtKB-EC"/>
</dbReference>
<comment type="function">
    <text evidence="13">Required for the formation of a threonylcarbamoyl group on adenosine at position 37 (t(6)A37) in tRNAs that read codons beginning with adenine.</text>
</comment>
<dbReference type="InterPro" id="IPR038385">
    <property type="entry name" value="Sua5/YwlC_C"/>
</dbReference>
<evidence type="ECO:0000313" key="17">
    <source>
        <dbReference type="Proteomes" id="UP000297647"/>
    </source>
</evidence>
<accession>A0A4Y9QKV6</accession>
<keyword evidence="6 13" id="KW-0808">Transferase</keyword>
<dbReference type="Gene3D" id="3.90.870.10">
    <property type="entry name" value="DHBP synthase"/>
    <property type="match status" value="1"/>
</dbReference>
<comment type="similarity">
    <text evidence="2 13">Belongs to the SUA5 family.</text>
</comment>
<evidence type="ECO:0000256" key="5">
    <source>
        <dbReference type="ARBA" id="ARBA00022490"/>
    </source>
</evidence>
<dbReference type="GO" id="GO:0003725">
    <property type="term" value="F:double-stranded RNA binding"/>
    <property type="evidence" value="ECO:0007669"/>
    <property type="project" value="UniProtKB-UniRule"/>
</dbReference>
<feature type="binding site" evidence="14">
    <location>
        <position position="173"/>
    </location>
    <ligand>
        <name>L-threonine</name>
        <dbReference type="ChEBI" id="CHEBI:57926"/>
    </ligand>
</feature>
<feature type="binding site" evidence="14">
    <location>
        <position position="223"/>
    </location>
    <ligand>
        <name>ATP</name>
        <dbReference type="ChEBI" id="CHEBI:30616"/>
    </ligand>
</feature>
<gene>
    <name evidence="16" type="ORF">E4S40_13765</name>
</gene>
<evidence type="ECO:0000259" key="15">
    <source>
        <dbReference type="PROSITE" id="PS51163"/>
    </source>
</evidence>
<dbReference type="InterPro" id="IPR017945">
    <property type="entry name" value="DHBP_synth_RibB-like_a/b_dom"/>
</dbReference>
<dbReference type="InterPro" id="IPR006070">
    <property type="entry name" value="Sua5-like_dom"/>
</dbReference>
<protein>
    <recommendedName>
        <fullName evidence="4 13">Threonylcarbamoyl-AMP synthase</fullName>
        <shortName evidence="13">TC-AMP synthase</shortName>
        <ecNumber evidence="3 13">2.7.7.87</ecNumber>
    </recommendedName>
    <alternativeName>
        <fullName evidence="11 13">L-threonylcarbamoyladenylate synthase</fullName>
    </alternativeName>
</protein>
<evidence type="ECO:0000256" key="10">
    <source>
        <dbReference type="ARBA" id="ARBA00022840"/>
    </source>
</evidence>
<feature type="binding site" evidence="14">
    <location>
        <position position="133"/>
    </location>
    <ligand>
        <name>L-threonine</name>
        <dbReference type="ChEBI" id="CHEBI:57926"/>
    </ligand>
</feature>
<dbReference type="SUPFAM" id="SSF55821">
    <property type="entry name" value="YrdC/RibB"/>
    <property type="match status" value="1"/>
</dbReference>
<dbReference type="GO" id="GO:0005524">
    <property type="term" value="F:ATP binding"/>
    <property type="evidence" value="ECO:0007669"/>
    <property type="project" value="UniProtKB-UniRule"/>
</dbReference>
<evidence type="ECO:0000256" key="7">
    <source>
        <dbReference type="ARBA" id="ARBA00022694"/>
    </source>
</evidence>
<keyword evidence="17" id="KW-1185">Reference proteome</keyword>
<dbReference type="NCBIfam" id="TIGR00057">
    <property type="entry name" value="L-threonylcarbamoyladenylate synthase"/>
    <property type="match status" value="1"/>
</dbReference>
<dbReference type="InterPro" id="IPR010923">
    <property type="entry name" value="T(6)A37_SUA5"/>
</dbReference>
<dbReference type="PANTHER" id="PTHR17490:SF16">
    <property type="entry name" value="THREONYLCARBAMOYL-AMP SYNTHASE"/>
    <property type="match status" value="1"/>
</dbReference>
<feature type="binding site" evidence="14">
    <location>
        <position position="187"/>
    </location>
    <ligand>
        <name>ATP</name>
        <dbReference type="ChEBI" id="CHEBI:30616"/>
    </ligand>
</feature>
<dbReference type="GO" id="GO:0008033">
    <property type="term" value="P:tRNA processing"/>
    <property type="evidence" value="ECO:0007669"/>
    <property type="project" value="UniProtKB-KW"/>
</dbReference>
<comment type="subcellular location">
    <subcellularLocation>
        <location evidence="1 13">Cytoplasm</location>
    </subcellularLocation>
</comment>
<keyword evidence="10 13" id="KW-0067">ATP-binding</keyword>
<dbReference type="GO" id="GO:0006450">
    <property type="term" value="P:regulation of translational fidelity"/>
    <property type="evidence" value="ECO:0007669"/>
    <property type="project" value="TreeGrafter"/>
</dbReference>
<evidence type="ECO:0000256" key="4">
    <source>
        <dbReference type="ARBA" id="ARBA00015492"/>
    </source>
</evidence>
<keyword evidence="5 13" id="KW-0963">Cytoplasm</keyword>
<evidence type="ECO:0000256" key="13">
    <source>
        <dbReference type="PIRNR" id="PIRNR004930"/>
    </source>
</evidence>
<dbReference type="InterPro" id="IPR050156">
    <property type="entry name" value="TC-AMP_synthase_SUA5"/>
</dbReference>
<keyword evidence="8 13" id="KW-0548">Nucleotidyltransferase</keyword>
<evidence type="ECO:0000313" key="16">
    <source>
        <dbReference type="EMBL" id="TFV93319.1"/>
    </source>
</evidence>
<reference evidence="16 17" key="1">
    <citation type="submission" date="2019-03" db="EMBL/GenBank/DDBJ databases">
        <title>Algoriphagus sp. nov, a new strain isolated from root system soil of mangrove plant Kandelia.</title>
        <authorList>
            <person name="Yin Q."/>
            <person name="Wang K."/>
            <person name="Song Z."/>
        </authorList>
    </citation>
    <scope>NUCLEOTIDE SEQUENCE [LARGE SCALE GENOMIC DNA]</scope>
    <source>
        <strain evidence="16 17">XY-J91</strain>
    </source>
</reference>
<dbReference type="GO" id="GO:0005737">
    <property type="term" value="C:cytoplasm"/>
    <property type="evidence" value="ECO:0007669"/>
    <property type="project" value="UniProtKB-SubCell"/>
</dbReference>
<dbReference type="Gene3D" id="3.40.50.11030">
    <property type="entry name" value="Threonylcarbamoyl-AMP synthase, C-terminal domain"/>
    <property type="match status" value="1"/>
</dbReference>
<dbReference type="OrthoDB" id="9814580at2"/>
<dbReference type="EC" id="2.7.7.87" evidence="3 13"/>
<evidence type="ECO:0000256" key="6">
    <source>
        <dbReference type="ARBA" id="ARBA00022679"/>
    </source>
</evidence>
<dbReference type="Pfam" id="PF01300">
    <property type="entry name" value="Sua5_yciO_yrdC"/>
    <property type="match status" value="1"/>
</dbReference>
<dbReference type="InterPro" id="IPR005145">
    <property type="entry name" value="Sua5_C"/>
</dbReference>
<keyword evidence="9 13" id="KW-0547">Nucleotide-binding</keyword>
<dbReference type="RefSeq" id="WP_135075258.1">
    <property type="nucleotide sequence ID" value="NZ_SPSB01000004.1"/>
</dbReference>
<sequence>MAIIGQDIEKAKEFLEAGQLVAIPTETVYGLAGNALDVGAVAKIFETKNRPSFDPLIVHTDSIEKIGAFVCEIPEALRKLGEKFWPGPLTILLEKKAIIPDLVTAGLSRVAVRVPRHSLTRSLLQELDFPLAAPSANPFGYISPTQASHVAKQLGDKIPYILDGGSCEVGLESTIVGMEDGKVTVYRLGGLDLNQITEVVGEVEIKSHSSSNPAAPGLLKSHYAPTKEFILGDLDELVPEMLQRGRPFGVLSLNKRFTLDGPAPQFQLSPSGDLVEAARNLFDYLRQLDQSGVEVIVAELMPENGLGRAINDRLRRAAAKG</sequence>
<feature type="binding site" evidence="14">
    <location>
        <position position="50"/>
    </location>
    <ligand>
        <name>ATP</name>
        <dbReference type="ChEBI" id="CHEBI:30616"/>
    </ligand>
</feature>
<evidence type="ECO:0000256" key="3">
    <source>
        <dbReference type="ARBA" id="ARBA00012584"/>
    </source>
</evidence>